<name>A0A2W4WBX8_9CYAN</name>
<dbReference type="SUPFAM" id="SSF141868">
    <property type="entry name" value="EAL domain-like"/>
    <property type="match status" value="1"/>
</dbReference>
<sequence>MRLSIDDVGTGYSSLGYLQHVSAT</sequence>
<protein>
    <recommendedName>
        <fullName evidence="1">EAL domain-containing protein</fullName>
    </recommendedName>
</protein>
<organism evidence="2 3">
    <name type="scientific">Shackletoniella antarctica</name>
    <dbReference type="NCBI Taxonomy" id="268115"/>
    <lineage>
        <taxon>Bacteria</taxon>
        <taxon>Bacillati</taxon>
        <taxon>Cyanobacteriota</taxon>
        <taxon>Cyanophyceae</taxon>
        <taxon>Oculatellales</taxon>
        <taxon>Oculatellaceae</taxon>
        <taxon>Shackletoniella</taxon>
    </lineage>
</organism>
<accession>A0A2W4WBX8</accession>
<dbReference type="AlphaFoldDB" id="A0A2W4WBX8"/>
<proteinExistence type="predicted"/>
<dbReference type="InterPro" id="IPR001633">
    <property type="entry name" value="EAL_dom"/>
</dbReference>
<dbReference type="EMBL" id="QBMN01000045">
    <property type="protein sequence ID" value="PZO42573.1"/>
    <property type="molecule type" value="Genomic_DNA"/>
</dbReference>
<reference evidence="2 3" key="2">
    <citation type="submission" date="2018-06" db="EMBL/GenBank/DDBJ databases">
        <title>Metagenomic assembly of (sub)arctic Cyanobacteria and their associated microbiome from non-axenic cultures.</title>
        <authorList>
            <person name="Baurain D."/>
        </authorList>
    </citation>
    <scope>NUCLEOTIDE SEQUENCE [LARGE SCALE GENOMIC DNA]</scope>
    <source>
        <strain evidence="2">ULC041bin1</strain>
    </source>
</reference>
<dbReference type="PROSITE" id="PS50883">
    <property type="entry name" value="EAL"/>
    <property type="match status" value="1"/>
</dbReference>
<dbReference type="InterPro" id="IPR035919">
    <property type="entry name" value="EAL_sf"/>
</dbReference>
<comment type="caution">
    <text evidence="2">The sequence shown here is derived from an EMBL/GenBank/DDBJ whole genome shotgun (WGS) entry which is preliminary data.</text>
</comment>
<gene>
    <name evidence="2" type="ORF">DCF17_08330</name>
</gene>
<feature type="domain" description="EAL" evidence="1">
    <location>
        <begin position="1"/>
        <end position="24"/>
    </location>
</feature>
<reference evidence="3" key="1">
    <citation type="submission" date="2018-04" db="EMBL/GenBank/DDBJ databases">
        <authorList>
            <person name="Cornet L."/>
        </authorList>
    </citation>
    <scope>NUCLEOTIDE SEQUENCE [LARGE SCALE GENOMIC DNA]</scope>
</reference>
<dbReference type="Gene3D" id="3.20.20.450">
    <property type="entry name" value="EAL domain"/>
    <property type="match status" value="1"/>
</dbReference>
<evidence type="ECO:0000313" key="2">
    <source>
        <dbReference type="EMBL" id="PZO42573.1"/>
    </source>
</evidence>
<evidence type="ECO:0000259" key="1">
    <source>
        <dbReference type="PROSITE" id="PS50883"/>
    </source>
</evidence>
<evidence type="ECO:0000313" key="3">
    <source>
        <dbReference type="Proteomes" id="UP000249081"/>
    </source>
</evidence>
<dbReference type="Proteomes" id="UP000249081">
    <property type="component" value="Unassembled WGS sequence"/>
</dbReference>